<dbReference type="Gene3D" id="1.10.10.10">
    <property type="entry name" value="Winged helix-like DNA-binding domain superfamily/Winged helix DNA-binding domain"/>
    <property type="match status" value="1"/>
</dbReference>
<evidence type="ECO:0000259" key="7">
    <source>
        <dbReference type="PROSITE" id="PS50949"/>
    </source>
</evidence>
<dbReference type="InterPro" id="IPR036388">
    <property type="entry name" value="WH-like_DNA-bd_sf"/>
</dbReference>
<dbReference type="STRING" id="46177.SAMN05660976_07026"/>
<dbReference type="PANTHER" id="PTHR46577">
    <property type="entry name" value="HTH-TYPE TRANSCRIPTIONAL REGULATORY PROTEIN GABR"/>
    <property type="match status" value="1"/>
</dbReference>
<evidence type="ECO:0000256" key="2">
    <source>
        <dbReference type="ARBA" id="ARBA00022898"/>
    </source>
</evidence>
<evidence type="ECO:0000256" key="5">
    <source>
        <dbReference type="ARBA" id="ARBA00023163"/>
    </source>
</evidence>
<dbReference type="GO" id="GO:0003677">
    <property type="term" value="F:DNA binding"/>
    <property type="evidence" value="ECO:0007669"/>
    <property type="project" value="UniProtKB-KW"/>
</dbReference>
<protein>
    <submittedName>
        <fullName evidence="8">DNA-binding transcriptional regulator, MocR family, contains an aminotransferase domain</fullName>
    </submittedName>
</protein>
<dbReference type="InterPro" id="IPR000524">
    <property type="entry name" value="Tscrpt_reg_HTH_GntR"/>
</dbReference>
<feature type="domain" description="HTH gntR-type" evidence="7">
    <location>
        <begin position="1"/>
        <end position="55"/>
    </location>
</feature>
<dbReference type="GO" id="GO:0030170">
    <property type="term" value="F:pyridoxal phosphate binding"/>
    <property type="evidence" value="ECO:0007669"/>
    <property type="project" value="InterPro"/>
</dbReference>
<gene>
    <name evidence="8" type="ORF">SAMN05660976_07026</name>
</gene>
<organism evidence="8 9">
    <name type="scientific">Nonomuraea pusilla</name>
    <dbReference type="NCBI Taxonomy" id="46177"/>
    <lineage>
        <taxon>Bacteria</taxon>
        <taxon>Bacillati</taxon>
        <taxon>Actinomycetota</taxon>
        <taxon>Actinomycetes</taxon>
        <taxon>Streptosporangiales</taxon>
        <taxon>Streptosporangiaceae</taxon>
        <taxon>Nonomuraea</taxon>
    </lineage>
</organism>
<dbReference type="PROSITE" id="PS50949">
    <property type="entry name" value="HTH_GNTR"/>
    <property type="match status" value="1"/>
</dbReference>
<comment type="similarity">
    <text evidence="1">In the C-terminal section; belongs to the class-I pyridoxal-phosphate-dependent aminotransferase family.</text>
</comment>
<proteinExistence type="inferred from homology"/>
<feature type="region of interest" description="Disordered" evidence="6">
    <location>
        <begin position="1"/>
        <end position="24"/>
    </location>
</feature>
<dbReference type="GO" id="GO:0008483">
    <property type="term" value="F:transaminase activity"/>
    <property type="evidence" value="ECO:0007669"/>
    <property type="project" value="UniProtKB-KW"/>
</dbReference>
<keyword evidence="4 8" id="KW-0238">DNA-binding</keyword>
<keyword evidence="9" id="KW-1185">Reference proteome</keyword>
<dbReference type="CDD" id="cd00609">
    <property type="entry name" value="AAT_like"/>
    <property type="match status" value="1"/>
</dbReference>
<evidence type="ECO:0000256" key="4">
    <source>
        <dbReference type="ARBA" id="ARBA00023125"/>
    </source>
</evidence>
<dbReference type="Pfam" id="PF00392">
    <property type="entry name" value="GntR"/>
    <property type="match status" value="1"/>
</dbReference>
<dbReference type="SMART" id="SM00345">
    <property type="entry name" value="HTH_GNTR"/>
    <property type="match status" value="1"/>
</dbReference>
<dbReference type="EMBL" id="FOBF01000023">
    <property type="protein sequence ID" value="SEN20316.1"/>
    <property type="molecule type" value="Genomic_DNA"/>
</dbReference>
<evidence type="ECO:0000313" key="8">
    <source>
        <dbReference type="EMBL" id="SEN20316.1"/>
    </source>
</evidence>
<dbReference type="Gene3D" id="3.40.640.10">
    <property type="entry name" value="Type I PLP-dependent aspartate aminotransferase-like (Major domain)"/>
    <property type="match status" value="1"/>
</dbReference>
<keyword evidence="8" id="KW-0808">Transferase</keyword>
<keyword evidence="5" id="KW-0804">Transcription</keyword>
<dbReference type="SUPFAM" id="SSF46785">
    <property type="entry name" value="Winged helix' DNA-binding domain"/>
    <property type="match status" value="1"/>
</dbReference>
<evidence type="ECO:0000313" key="9">
    <source>
        <dbReference type="Proteomes" id="UP000198953"/>
    </source>
</evidence>
<dbReference type="SUPFAM" id="SSF53383">
    <property type="entry name" value="PLP-dependent transferases"/>
    <property type="match status" value="1"/>
</dbReference>
<dbReference type="InterPro" id="IPR036390">
    <property type="entry name" value="WH_DNA-bd_sf"/>
</dbReference>
<dbReference type="GO" id="GO:0003700">
    <property type="term" value="F:DNA-binding transcription factor activity"/>
    <property type="evidence" value="ECO:0007669"/>
    <property type="project" value="InterPro"/>
</dbReference>
<keyword evidence="8" id="KW-0032">Aminotransferase</keyword>
<dbReference type="PANTHER" id="PTHR46577:SF1">
    <property type="entry name" value="HTH-TYPE TRANSCRIPTIONAL REGULATORY PROTEIN GABR"/>
    <property type="match status" value="1"/>
</dbReference>
<dbReference type="Proteomes" id="UP000198953">
    <property type="component" value="Unassembled WGS sequence"/>
</dbReference>
<keyword evidence="3" id="KW-0805">Transcription regulation</keyword>
<evidence type="ECO:0000256" key="6">
    <source>
        <dbReference type="SAM" id="MobiDB-lite"/>
    </source>
</evidence>
<reference evidence="8 9" key="1">
    <citation type="submission" date="2016-10" db="EMBL/GenBank/DDBJ databases">
        <authorList>
            <person name="de Groot N.N."/>
        </authorList>
    </citation>
    <scope>NUCLEOTIDE SEQUENCE [LARGE SCALE GENOMIC DNA]</scope>
    <source>
        <strain evidence="8 9">DSM 43357</strain>
    </source>
</reference>
<keyword evidence="2" id="KW-0663">Pyridoxal phosphate</keyword>
<accession>A0A1H8ELN8</accession>
<evidence type="ECO:0000256" key="1">
    <source>
        <dbReference type="ARBA" id="ARBA00005384"/>
    </source>
</evidence>
<dbReference type="AlphaFoldDB" id="A0A1H8ELN8"/>
<evidence type="ECO:0000256" key="3">
    <source>
        <dbReference type="ARBA" id="ARBA00023015"/>
    </source>
</evidence>
<name>A0A1H8ELN8_9ACTN</name>
<dbReference type="InterPro" id="IPR015421">
    <property type="entry name" value="PyrdxlP-dep_Trfase_major"/>
</dbReference>
<sequence>MAAGLLPPGSPLPPVREAAADAGVSPNTAAAAYRLLRERGVVETAGRRGTRVRPRPASTAREEIRIEAPPGVRDLSRGNPDPALLPALGEALAAAARAHARDPAMYGTSDDEELLALAAARLRADGVPEAPLAVTSGTYDAVERVLVARLRPGDAIAVEDPGYPALLDLVAALNLRPVPVRLDDDGPLPEDLDRALRAGARAVAMTCRAQNPMGAAIGAARAADLRALLEARPDVLLIEDDHAADLVDLPVHPLAGTTAHWLFTRSTAKAYGPDLRLAVVAGDPATVDRLRGRQRLAAGWVSHLLQRTVAHLWRTAAVDPPAVAASYGWRRQALLAALAGHGIRAHGRSGLNVWVPVPDETTVITRLLAAGWAAAPGARNRLRTPPALRFTVSTLRLDEVQPLAEAVAAAVSPAAGARWG</sequence>
<dbReference type="InterPro" id="IPR004839">
    <property type="entry name" value="Aminotransferase_I/II_large"/>
</dbReference>
<dbReference type="InterPro" id="IPR015424">
    <property type="entry name" value="PyrdxlP-dep_Trfase"/>
</dbReference>
<dbReference type="InterPro" id="IPR051446">
    <property type="entry name" value="HTH_trans_reg/aminotransferase"/>
</dbReference>
<dbReference type="Pfam" id="PF00155">
    <property type="entry name" value="Aminotran_1_2"/>
    <property type="match status" value="1"/>
</dbReference>